<dbReference type="CDD" id="cd05374">
    <property type="entry name" value="17beta-HSD-like_SDR_c"/>
    <property type="match status" value="1"/>
</dbReference>
<dbReference type="Pfam" id="PF00106">
    <property type="entry name" value="adh_short"/>
    <property type="match status" value="1"/>
</dbReference>
<evidence type="ECO:0000256" key="3">
    <source>
        <dbReference type="RuleBase" id="RU000363"/>
    </source>
</evidence>
<dbReference type="EMBL" id="JAHQCR010000031">
    <property type="protein sequence ID" value="MBU9721225.1"/>
    <property type="molecule type" value="Genomic_DNA"/>
</dbReference>
<dbReference type="Proteomes" id="UP000790580">
    <property type="component" value="Unassembled WGS sequence"/>
</dbReference>
<dbReference type="RefSeq" id="WP_088075307.1">
    <property type="nucleotide sequence ID" value="NZ_JAHQCR010000031.1"/>
</dbReference>
<sequence>MKQIVLITGASSGFGHLAALELAEKGYHVLATMRDSNKMQDLYRVAKTQNLASNIDIINLDVTDSSQINKMKEYIDDNYGTVDILINNAGYSLGGITEFIDMEEWELQMQTNIIGVIAITKAVLPLMRERRSGKIINIGSISGRLGFPGMAPYVTSKFALEGFSESLRLELLPFNIKVSIIEAGSYKTNIWEKGLRNVKIVDHPDYSQFFDKIKDNAQRTAYTASDPMEVIKLLVKICSNENPKLRYQVGKGVKLLILLKSILPWNIIERIIHRKLNIKI</sequence>
<dbReference type="PROSITE" id="PS00061">
    <property type="entry name" value="ADH_SHORT"/>
    <property type="match status" value="1"/>
</dbReference>
<dbReference type="InterPro" id="IPR051911">
    <property type="entry name" value="SDR_oxidoreductase"/>
</dbReference>
<gene>
    <name evidence="4" type="ORF">KS407_07155</name>
</gene>
<dbReference type="PRINTS" id="PR00080">
    <property type="entry name" value="SDRFAMILY"/>
</dbReference>
<dbReference type="InterPro" id="IPR020904">
    <property type="entry name" value="Sc_DH/Rdtase_CS"/>
</dbReference>
<dbReference type="NCBIfam" id="NF005372">
    <property type="entry name" value="PRK06914.1"/>
    <property type="match status" value="1"/>
</dbReference>
<protein>
    <submittedName>
        <fullName evidence="4">SDR family oxidoreductase</fullName>
    </submittedName>
</protein>
<reference evidence="4 5" key="1">
    <citation type="submission" date="2021-06" db="EMBL/GenBank/DDBJ databases">
        <title>Bacillus sp. RD4P76, an endophyte from a halophyte.</title>
        <authorList>
            <person name="Sun J.-Q."/>
        </authorList>
    </citation>
    <scope>NUCLEOTIDE SEQUENCE [LARGE SCALE GENOMIC DNA]</scope>
    <source>
        <strain evidence="4 5">JCM 17098</strain>
    </source>
</reference>
<dbReference type="PRINTS" id="PR00081">
    <property type="entry name" value="GDHRDH"/>
</dbReference>
<dbReference type="PANTHER" id="PTHR43976">
    <property type="entry name" value="SHORT CHAIN DEHYDROGENASE"/>
    <property type="match status" value="1"/>
</dbReference>
<evidence type="ECO:0000313" key="5">
    <source>
        <dbReference type="Proteomes" id="UP000790580"/>
    </source>
</evidence>
<dbReference type="InterPro" id="IPR002347">
    <property type="entry name" value="SDR_fam"/>
</dbReference>
<accession>A0ABS6JS25</accession>
<evidence type="ECO:0000256" key="2">
    <source>
        <dbReference type="ARBA" id="ARBA00023002"/>
    </source>
</evidence>
<evidence type="ECO:0000313" key="4">
    <source>
        <dbReference type="EMBL" id="MBU9721225.1"/>
    </source>
</evidence>
<proteinExistence type="inferred from homology"/>
<evidence type="ECO:0000256" key="1">
    <source>
        <dbReference type="ARBA" id="ARBA00006484"/>
    </source>
</evidence>
<dbReference type="InterPro" id="IPR036291">
    <property type="entry name" value="NAD(P)-bd_dom_sf"/>
</dbReference>
<name>A0ABS6JS25_9BACI</name>
<organism evidence="4 5">
    <name type="scientific">Evansella alkalicola</name>
    <dbReference type="NCBI Taxonomy" id="745819"/>
    <lineage>
        <taxon>Bacteria</taxon>
        <taxon>Bacillati</taxon>
        <taxon>Bacillota</taxon>
        <taxon>Bacilli</taxon>
        <taxon>Bacillales</taxon>
        <taxon>Bacillaceae</taxon>
        <taxon>Evansella</taxon>
    </lineage>
</organism>
<dbReference type="PANTHER" id="PTHR43976:SF16">
    <property type="entry name" value="SHORT-CHAIN DEHYDROGENASE_REDUCTASE FAMILY PROTEIN"/>
    <property type="match status" value="1"/>
</dbReference>
<dbReference type="Gene3D" id="3.40.50.720">
    <property type="entry name" value="NAD(P)-binding Rossmann-like Domain"/>
    <property type="match status" value="1"/>
</dbReference>
<keyword evidence="5" id="KW-1185">Reference proteome</keyword>
<comment type="caution">
    <text evidence="4">The sequence shown here is derived from an EMBL/GenBank/DDBJ whole genome shotgun (WGS) entry which is preliminary data.</text>
</comment>
<comment type="similarity">
    <text evidence="1 3">Belongs to the short-chain dehydrogenases/reductases (SDR) family.</text>
</comment>
<keyword evidence="2" id="KW-0560">Oxidoreductase</keyword>
<dbReference type="SUPFAM" id="SSF51735">
    <property type="entry name" value="NAD(P)-binding Rossmann-fold domains"/>
    <property type="match status" value="1"/>
</dbReference>